<protein>
    <submittedName>
        <fullName evidence="1">Uncharacterized protein</fullName>
    </submittedName>
</protein>
<proteinExistence type="predicted"/>
<accession>A0A8K0DW80</accession>
<dbReference type="InterPro" id="IPR009500">
    <property type="entry name" value="DUF1118"/>
</dbReference>
<reference evidence="1" key="1">
    <citation type="submission" date="2020-03" db="EMBL/GenBank/DDBJ databases">
        <title>A high-quality chromosome-level genome assembly of a woody plant with both climbing and erect habits, Rhamnella rubrinervis.</title>
        <authorList>
            <person name="Lu Z."/>
            <person name="Yang Y."/>
            <person name="Zhu X."/>
            <person name="Sun Y."/>
        </authorList>
    </citation>
    <scope>NUCLEOTIDE SEQUENCE</scope>
    <source>
        <strain evidence="1">BYM</strain>
        <tissue evidence="1">Leaf</tissue>
    </source>
</reference>
<dbReference type="Pfam" id="PF06549">
    <property type="entry name" value="DUF1118"/>
    <property type="match status" value="1"/>
</dbReference>
<organism evidence="1 2">
    <name type="scientific">Rhamnella rubrinervis</name>
    <dbReference type="NCBI Taxonomy" id="2594499"/>
    <lineage>
        <taxon>Eukaryota</taxon>
        <taxon>Viridiplantae</taxon>
        <taxon>Streptophyta</taxon>
        <taxon>Embryophyta</taxon>
        <taxon>Tracheophyta</taxon>
        <taxon>Spermatophyta</taxon>
        <taxon>Magnoliopsida</taxon>
        <taxon>eudicotyledons</taxon>
        <taxon>Gunneridae</taxon>
        <taxon>Pentapetalae</taxon>
        <taxon>rosids</taxon>
        <taxon>fabids</taxon>
        <taxon>Rosales</taxon>
        <taxon>Rhamnaceae</taxon>
        <taxon>rhamnoid group</taxon>
        <taxon>Rhamneae</taxon>
        <taxon>Rhamnella</taxon>
    </lineage>
</organism>
<evidence type="ECO:0000313" key="2">
    <source>
        <dbReference type="Proteomes" id="UP000796880"/>
    </source>
</evidence>
<dbReference type="AlphaFoldDB" id="A0A8K0DW80"/>
<gene>
    <name evidence="1" type="ORF">FNV43_RR22452</name>
</gene>
<dbReference type="Proteomes" id="UP000796880">
    <property type="component" value="Unassembled WGS sequence"/>
</dbReference>
<dbReference type="EMBL" id="VOIH02000010">
    <property type="protein sequence ID" value="KAF3435363.1"/>
    <property type="molecule type" value="Genomic_DNA"/>
</dbReference>
<name>A0A8K0DW80_9ROSA</name>
<evidence type="ECO:0000313" key="1">
    <source>
        <dbReference type="EMBL" id="KAF3435363.1"/>
    </source>
</evidence>
<comment type="caution">
    <text evidence="1">The sequence shown here is derived from an EMBL/GenBank/DDBJ whole genome shotgun (WGS) entry which is preliminary data.</text>
</comment>
<keyword evidence="2" id="KW-1185">Reference proteome</keyword>
<sequence>MVRLLHIQLGTSKWVSDPFKVTALQPALHQVHPFRPWMQNIDPRLFCIRNVEMGWAAQLAGELRASLSILVAAVMTIVLIPIDSTKLVAAQAVLTGALGLEAKGVDGSKMDCF</sequence>